<comment type="subcellular location">
    <subcellularLocation>
        <location evidence="7">Cell membrane</location>
        <topology evidence="7">Multi-pass membrane protein</topology>
    </subcellularLocation>
</comment>
<evidence type="ECO:0000256" key="2">
    <source>
        <dbReference type="ARBA" id="ARBA00022475"/>
    </source>
</evidence>
<evidence type="ECO:0000256" key="3">
    <source>
        <dbReference type="ARBA" id="ARBA00022679"/>
    </source>
</evidence>
<dbReference type="PROSITE" id="PS01311">
    <property type="entry name" value="LGT"/>
    <property type="match status" value="1"/>
</dbReference>
<dbReference type="HAMAP" id="MF_01147">
    <property type="entry name" value="Lgt"/>
    <property type="match status" value="1"/>
</dbReference>
<keyword evidence="4 7" id="KW-0812">Transmembrane</keyword>
<evidence type="ECO:0000256" key="7">
    <source>
        <dbReference type="HAMAP-Rule" id="MF_01147"/>
    </source>
</evidence>
<comment type="catalytic activity">
    <reaction evidence="7">
        <text>L-cysteinyl-[prolipoprotein] + a 1,2-diacyl-sn-glycero-3-phospho-(1'-sn-glycerol) = an S-1,2-diacyl-sn-glyceryl-L-cysteinyl-[prolipoprotein] + sn-glycerol 1-phosphate + H(+)</text>
        <dbReference type="Rhea" id="RHEA:56712"/>
        <dbReference type="Rhea" id="RHEA-COMP:14679"/>
        <dbReference type="Rhea" id="RHEA-COMP:14680"/>
        <dbReference type="ChEBI" id="CHEBI:15378"/>
        <dbReference type="ChEBI" id="CHEBI:29950"/>
        <dbReference type="ChEBI" id="CHEBI:57685"/>
        <dbReference type="ChEBI" id="CHEBI:64716"/>
        <dbReference type="ChEBI" id="CHEBI:140658"/>
        <dbReference type="EC" id="2.5.1.145"/>
    </reaction>
</comment>
<feature type="transmembrane region" description="Helical" evidence="7">
    <location>
        <begin position="187"/>
        <end position="206"/>
    </location>
</feature>
<evidence type="ECO:0000256" key="5">
    <source>
        <dbReference type="ARBA" id="ARBA00022989"/>
    </source>
</evidence>
<dbReference type="Pfam" id="PF01790">
    <property type="entry name" value="LGT"/>
    <property type="match status" value="1"/>
</dbReference>
<keyword evidence="9" id="KW-1185">Reference proteome</keyword>
<name>A0ABS4KBG4_9FIRM</name>
<feature type="transmembrane region" description="Helical" evidence="7">
    <location>
        <begin position="46"/>
        <end position="69"/>
    </location>
</feature>
<feature type="transmembrane region" description="Helical" evidence="7">
    <location>
        <begin position="163"/>
        <end position="181"/>
    </location>
</feature>
<feature type="transmembrane region" description="Helical" evidence="7">
    <location>
        <begin position="15"/>
        <end position="34"/>
    </location>
</feature>
<keyword evidence="6 7" id="KW-0472">Membrane</keyword>
<comment type="pathway">
    <text evidence="7">Protein modification; lipoprotein biosynthesis (diacylglyceryl transfer).</text>
</comment>
<dbReference type="GO" id="GO:0016740">
    <property type="term" value="F:transferase activity"/>
    <property type="evidence" value="ECO:0007669"/>
    <property type="project" value="UniProtKB-KW"/>
</dbReference>
<organism evidence="8 9">
    <name type="scientific">Peptoniphilus stercorisuis</name>
    <dbReference type="NCBI Taxonomy" id="1436965"/>
    <lineage>
        <taxon>Bacteria</taxon>
        <taxon>Bacillati</taxon>
        <taxon>Bacillota</taxon>
        <taxon>Tissierellia</taxon>
        <taxon>Tissierellales</taxon>
        <taxon>Peptoniphilaceae</taxon>
        <taxon>Peptoniphilus</taxon>
    </lineage>
</organism>
<reference evidence="8 9" key="1">
    <citation type="submission" date="2021-03" db="EMBL/GenBank/DDBJ databases">
        <title>Genomic Encyclopedia of Type Strains, Phase IV (KMG-IV): sequencing the most valuable type-strain genomes for metagenomic binning, comparative biology and taxonomic classification.</title>
        <authorList>
            <person name="Goeker M."/>
        </authorList>
    </citation>
    <scope>NUCLEOTIDE SEQUENCE [LARGE SCALE GENOMIC DNA]</scope>
    <source>
        <strain evidence="8 9">DSM 27563</strain>
    </source>
</reference>
<comment type="caution">
    <text evidence="8">The sequence shown here is derived from an EMBL/GenBank/DDBJ whole genome shotgun (WGS) entry which is preliminary data.</text>
</comment>
<keyword evidence="3 7" id="KW-0808">Transferase</keyword>
<dbReference type="PANTHER" id="PTHR30589:SF0">
    <property type="entry name" value="PHOSPHATIDYLGLYCEROL--PROLIPOPROTEIN DIACYLGLYCERYL TRANSFERASE"/>
    <property type="match status" value="1"/>
</dbReference>
<dbReference type="EMBL" id="JAGGLJ010000005">
    <property type="protein sequence ID" value="MBP2025122.1"/>
    <property type="molecule type" value="Genomic_DNA"/>
</dbReference>
<evidence type="ECO:0000256" key="1">
    <source>
        <dbReference type="ARBA" id="ARBA00007150"/>
    </source>
</evidence>
<dbReference type="InterPro" id="IPR001640">
    <property type="entry name" value="Lgt"/>
</dbReference>
<accession>A0ABS4KBG4</accession>
<feature type="transmembrane region" description="Helical" evidence="7">
    <location>
        <begin position="218"/>
        <end position="238"/>
    </location>
</feature>
<keyword evidence="5 7" id="KW-1133">Transmembrane helix</keyword>
<evidence type="ECO:0000256" key="4">
    <source>
        <dbReference type="ARBA" id="ARBA00022692"/>
    </source>
</evidence>
<dbReference type="RefSeq" id="WP_210060422.1">
    <property type="nucleotide sequence ID" value="NZ_JAGGLJ010000005.1"/>
</dbReference>
<dbReference type="EC" id="2.5.1.145" evidence="7"/>
<dbReference type="Proteomes" id="UP001519306">
    <property type="component" value="Unassembled WGS sequence"/>
</dbReference>
<evidence type="ECO:0000256" key="6">
    <source>
        <dbReference type="ARBA" id="ARBA00023136"/>
    </source>
</evidence>
<protein>
    <recommendedName>
        <fullName evidence="7">Phosphatidylglycerol--prolipoprotein diacylglyceryl transferase</fullName>
        <ecNumber evidence="7">2.5.1.145</ecNumber>
    </recommendedName>
</protein>
<comment type="function">
    <text evidence="7">Catalyzes the transfer of the diacylglyceryl group from phosphatidylglycerol to the sulfhydryl group of the N-terminal cysteine of a prolipoprotein, the first step in the formation of mature lipoproteins.</text>
</comment>
<gene>
    <name evidence="7" type="primary">lgt</name>
    <name evidence="8" type="ORF">J2Z71_000647</name>
</gene>
<sequence length="249" mass="28190">MKIDPVAFTLFGIDVKWYGVLIAMGALLAIFFAEKLAKKKGLYDELVTDFSFFVIIFGIIGARLYYVLFEWEYYSLHKDEIFSIRNGGLAIYGGIIAGIIVAIVFSKIKKVEFWDIADIAAPGLALAQGIGRWGNFINGEAHGGVTNLPWAILVNGQRVHPTFLYESILDIGIFFFLYFYLSKNQKFKGQLFTTYMIIYGIGRFFIEGLRTDSLYIGIFRVSQLVSLLMVLVGVIVTIRNKKILKEKED</sequence>
<feature type="binding site" evidence="7">
    <location>
        <position position="132"/>
    </location>
    <ligand>
        <name>a 1,2-diacyl-sn-glycero-3-phospho-(1'-sn-glycerol)</name>
        <dbReference type="ChEBI" id="CHEBI:64716"/>
    </ligand>
</feature>
<evidence type="ECO:0000313" key="9">
    <source>
        <dbReference type="Proteomes" id="UP001519306"/>
    </source>
</evidence>
<keyword evidence="2 7" id="KW-1003">Cell membrane</keyword>
<feature type="transmembrane region" description="Helical" evidence="7">
    <location>
        <begin position="89"/>
        <end position="106"/>
    </location>
</feature>
<evidence type="ECO:0000313" key="8">
    <source>
        <dbReference type="EMBL" id="MBP2025122.1"/>
    </source>
</evidence>
<proteinExistence type="inferred from homology"/>
<dbReference type="NCBIfam" id="TIGR00544">
    <property type="entry name" value="lgt"/>
    <property type="match status" value="1"/>
</dbReference>
<dbReference type="PANTHER" id="PTHR30589">
    <property type="entry name" value="PROLIPOPROTEIN DIACYLGLYCERYL TRANSFERASE"/>
    <property type="match status" value="1"/>
</dbReference>
<comment type="similarity">
    <text evidence="1 7">Belongs to the Lgt family.</text>
</comment>